<organism evidence="3 4">
    <name type="scientific">Catenaria anguillulae PL171</name>
    <dbReference type="NCBI Taxonomy" id="765915"/>
    <lineage>
        <taxon>Eukaryota</taxon>
        <taxon>Fungi</taxon>
        <taxon>Fungi incertae sedis</taxon>
        <taxon>Blastocladiomycota</taxon>
        <taxon>Blastocladiomycetes</taxon>
        <taxon>Blastocladiales</taxon>
        <taxon>Catenariaceae</taxon>
        <taxon>Catenaria</taxon>
    </lineage>
</organism>
<feature type="region of interest" description="Disordered" evidence="1">
    <location>
        <begin position="439"/>
        <end position="559"/>
    </location>
</feature>
<dbReference type="STRING" id="765915.A0A1Y2HR32"/>
<feature type="compositionally biased region" description="Low complexity" evidence="1">
    <location>
        <begin position="453"/>
        <end position="478"/>
    </location>
</feature>
<dbReference type="AlphaFoldDB" id="A0A1Y2HR32"/>
<feature type="region of interest" description="Disordered" evidence="1">
    <location>
        <begin position="62"/>
        <end position="88"/>
    </location>
</feature>
<gene>
    <name evidence="3" type="ORF">BCR44DRAFT_1524624</name>
</gene>
<keyword evidence="2" id="KW-1133">Transmembrane helix</keyword>
<feature type="region of interest" description="Disordered" evidence="1">
    <location>
        <begin position="252"/>
        <end position="281"/>
    </location>
</feature>
<feature type="compositionally biased region" description="Pro residues" evidence="1">
    <location>
        <begin position="67"/>
        <end position="83"/>
    </location>
</feature>
<feature type="region of interest" description="Disordered" evidence="1">
    <location>
        <begin position="180"/>
        <end position="200"/>
    </location>
</feature>
<dbReference type="OrthoDB" id="5593041at2759"/>
<keyword evidence="2" id="KW-0472">Membrane</keyword>
<feature type="compositionally biased region" description="Polar residues" evidence="1">
    <location>
        <begin position="1"/>
        <end position="14"/>
    </location>
</feature>
<feature type="compositionally biased region" description="Polar residues" evidence="1">
    <location>
        <begin position="628"/>
        <end position="643"/>
    </location>
</feature>
<dbReference type="EMBL" id="MCFL01000014">
    <property type="protein sequence ID" value="ORZ37055.1"/>
    <property type="molecule type" value="Genomic_DNA"/>
</dbReference>
<reference evidence="3 4" key="1">
    <citation type="submission" date="2016-07" db="EMBL/GenBank/DDBJ databases">
        <title>Pervasive Adenine N6-methylation of Active Genes in Fungi.</title>
        <authorList>
            <consortium name="DOE Joint Genome Institute"/>
            <person name="Mondo S.J."/>
            <person name="Dannebaum R.O."/>
            <person name="Kuo R.C."/>
            <person name="Labutti K."/>
            <person name="Haridas S."/>
            <person name="Kuo A."/>
            <person name="Salamov A."/>
            <person name="Ahrendt S.R."/>
            <person name="Lipzen A."/>
            <person name="Sullivan W."/>
            <person name="Andreopoulos W.B."/>
            <person name="Clum A."/>
            <person name="Lindquist E."/>
            <person name="Daum C."/>
            <person name="Ramamoorthy G.K."/>
            <person name="Gryganskyi A."/>
            <person name="Culley D."/>
            <person name="Magnuson J.K."/>
            <person name="James T.Y."/>
            <person name="O'Malley M.A."/>
            <person name="Stajich J.E."/>
            <person name="Spatafora J.W."/>
            <person name="Visel A."/>
            <person name="Grigoriev I.V."/>
        </authorList>
    </citation>
    <scope>NUCLEOTIDE SEQUENCE [LARGE SCALE GENOMIC DNA]</scope>
    <source>
        <strain evidence="3 4">PL171</strain>
    </source>
</reference>
<feature type="region of interest" description="Disordered" evidence="1">
    <location>
        <begin position="586"/>
        <end position="649"/>
    </location>
</feature>
<sequence>MQQLSSVCAMTSSMARKRSGRSNSRSTRSGRRLVSLRHSPSLALAATGFSFFILAHPHSAAAQSSSPPKPSSSPSPVPPPPAPTTGELINGFAACMSSGEVNTPYCPHNAKNVESPIAGARGTLTGRFRFSPRNYFYVVVQSGDSPIVPFTMRGPTFAIIEALKTSASSTTTSTVSVRIPDAASVTQNPPPAGTSAAPATVPPSSLSLSTIAIICGIAGAAIIAILGLIVLARRRRAQANRKQAARASVLATLPGNGSGKGESGSLAGTSDGGSGVSGAGDPAAAAPAASYNMLRRAGSMTKPPRVGPTPDEANGNLHTYVPAGGESPALMAASAPMTPIPGSAPLTASAAAASSPGRLAATPVAGAISSTEAILIANSFKLALKKSIDDDDDEDISTMINSLGMRPIPDAGQATPGSGFMSPQQPAAAVLLDTPVPQTVTSPPGLVPRSVYPAASTASTTPGDGAAATDAASLKSASPIPPAPASLVSSHAHSTSPHISSPLALGHTGRQLSHDDQHSLLTGSMPRSLDSTSLPRSLSETTSAGHMTVERVSLDHRDRESTLLGRTPVKHIGSPYTAVVVVDPQDEEQNASGAPVPPTVMMSLPRSESGSMPRVSIVPELDEGSSGEDASSAKSLVVDQSGQAAAGKR</sequence>
<feature type="transmembrane region" description="Helical" evidence="2">
    <location>
        <begin position="211"/>
        <end position="232"/>
    </location>
</feature>
<evidence type="ECO:0000256" key="2">
    <source>
        <dbReference type="SAM" id="Phobius"/>
    </source>
</evidence>
<keyword evidence="2" id="KW-0812">Transmembrane</keyword>
<evidence type="ECO:0000256" key="1">
    <source>
        <dbReference type="SAM" id="MobiDB-lite"/>
    </source>
</evidence>
<keyword evidence="4" id="KW-1185">Reference proteome</keyword>
<dbReference type="Proteomes" id="UP000193411">
    <property type="component" value="Unassembled WGS sequence"/>
</dbReference>
<feature type="compositionally biased region" description="Polar residues" evidence="1">
    <location>
        <begin position="529"/>
        <end position="545"/>
    </location>
</feature>
<evidence type="ECO:0000313" key="4">
    <source>
        <dbReference type="Proteomes" id="UP000193411"/>
    </source>
</evidence>
<accession>A0A1Y2HR32</accession>
<name>A0A1Y2HR32_9FUNG</name>
<protein>
    <submittedName>
        <fullName evidence="3">Uncharacterized protein</fullName>
    </submittedName>
</protein>
<feature type="compositionally biased region" description="Basic and acidic residues" evidence="1">
    <location>
        <begin position="548"/>
        <end position="559"/>
    </location>
</feature>
<evidence type="ECO:0000313" key="3">
    <source>
        <dbReference type="EMBL" id="ORZ37055.1"/>
    </source>
</evidence>
<comment type="caution">
    <text evidence="3">The sequence shown here is derived from an EMBL/GenBank/DDBJ whole genome shotgun (WGS) entry which is preliminary data.</text>
</comment>
<feature type="region of interest" description="Disordered" evidence="1">
    <location>
        <begin position="1"/>
        <end position="34"/>
    </location>
</feature>
<proteinExistence type="predicted"/>